<dbReference type="PANTHER" id="PTHR18964:SF149">
    <property type="entry name" value="BIFUNCTIONAL UDP-N-ACETYLGLUCOSAMINE 2-EPIMERASE_N-ACETYLMANNOSAMINE KINASE"/>
    <property type="match status" value="1"/>
</dbReference>
<proteinExistence type="inferred from homology"/>
<evidence type="ECO:0000313" key="3">
    <source>
        <dbReference type="Proteomes" id="UP000053370"/>
    </source>
</evidence>
<dbReference type="Gene3D" id="3.30.420.40">
    <property type="match status" value="2"/>
</dbReference>
<dbReference type="EMBL" id="DF968181">
    <property type="protein sequence ID" value="GAP40450.1"/>
    <property type="molecule type" value="Genomic_DNA"/>
</dbReference>
<accession>A0A0S7BRJ6</accession>
<evidence type="ECO:0000313" key="2">
    <source>
        <dbReference type="EMBL" id="GAP40450.1"/>
    </source>
</evidence>
<sequence length="343" mass="36532">MFAPVGNINSFKKSNMSQYAVGIDSGGTNIRIGLISDQGEVIQFRKEKNIGVRQLDFDEFIGHLDQMIQDFLESETVRRYPIAGIGFGCSGQINRNGEIFGHNREPDFGFKPIPIQSILSDRFHMKVKVINDSQAAIFGEGKFGVGKGYKDIVGFTVGTGIGGAVIVDGKICRGGIGLAGHLGFLIINYPGKMSRAGVPGVVEDIASGTGITDIAQQRVKNNPESGAVLLKYSGGLVDQITCPMVFEAARNGDPLANEIVEDCGTALGYAAASMVHAVNPEIIILAGGVAEQGDLLLNPVRKVIQNQVIWTARNTPVEKAQLGETAGVIGAAALLFAHEKEYQ</sequence>
<name>A0A0S7BRJ6_9CHLR</name>
<dbReference type="InterPro" id="IPR043129">
    <property type="entry name" value="ATPase_NBD"/>
</dbReference>
<dbReference type="OrthoDB" id="9795247at2"/>
<dbReference type="STRING" id="1678840.ATC1_13426"/>
<evidence type="ECO:0000256" key="1">
    <source>
        <dbReference type="ARBA" id="ARBA00006479"/>
    </source>
</evidence>
<gene>
    <name evidence="2" type="ORF">ATC1_13426</name>
</gene>
<organism evidence="2">
    <name type="scientific">Flexilinea flocculi</name>
    <dbReference type="NCBI Taxonomy" id="1678840"/>
    <lineage>
        <taxon>Bacteria</taxon>
        <taxon>Bacillati</taxon>
        <taxon>Chloroflexota</taxon>
        <taxon>Anaerolineae</taxon>
        <taxon>Anaerolineales</taxon>
        <taxon>Anaerolineaceae</taxon>
        <taxon>Flexilinea</taxon>
    </lineage>
</organism>
<keyword evidence="3" id="KW-1185">Reference proteome</keyword>
<dbReference type="Proteomes" id="UP000053370">
    <property type="component" value="Unassembled WGS sequence"/>
</dbReference>
<keyword evidence="2" id="KW-0418">Kinase</keyword>
<protein>
    <submittedName>
        <fullName evidence="2">Sugar kinase of the NBD/HSP70 family</fullName>
    </submittedName>
</protein>
<dbReference type="Pfam" id="PF00480">
    <property type="entry name" value="ROK"/>
    <property type="match status" value="1"/>
</dbReference>
<comment type="similarity">
    <text evidence="1">Belongs to the ROK (NagC/XylR) family.</text>
</comment>
<dbReference type="GO" id="GO:0016301">
    <property type="term" value="F:kinase activity"/>
    <property type="evidence" value="ECO:0007669"/>
    <property type="project" value="UniProtKB-KW"/>
</dbReference>
<dbReference type="InterPro" id="IPR000600">
    <property type="entry name" value="ROK"/>
</dbReference>
<dbReference type="PANTHER" id="PTHR18964">
    <property type="entry name" value="ROK (REPRESSOR, ORF, KINASE) FAMILY"/>
    <property type="match status" value="1"/>
</dbReference>
<reference evidence="2" key="1">
    <citation type="journal article" date="2015" name="Genome Announc.">
        <title>Draft Genome Sequence of Anaerolineae Strain TC1, a Novel Isolate from a Methanogenic Wastewater Treatment System.</title>
        <authorList>
            <person name="Matsuura N."/>
            <person name="Tourlousse D.M."/>
            <person name="Sun L."/>
            <person name="Toyonaga M."/>
            <person name="Kuroda K."/>
            <person name="Ohashi A."/>
            <person name="Cruz R."/>
            <person name="Yamaguchi T."/>
            <person name="Sekiguchi Y."/>
        </authorList>
    </citation>
    <scope>NUCLEOTIDE SEQUENCE [LARGE SCALE GENOMIC DNA]</scope>
    <source>
        <strain evidence="2">TC1</strain>
    </source>
</reference>
<dbReference type="SUPFAM" id="SSF53067">
    <property type="entry name" value="Actin-like ATPase domain"/>
    <property type="match status" value="1"/>
</dbReference>
<keyword evidence="2" id="KW-0808">Transferase</keyword>
<dbReference type="AlphaFoldDB" id="A0A0S7BRJ6"/>